<evidence type="ECO:0000313" key="2">
    <source>
        <dbReference type="Proteomes" id="UP000306319"/>
    </source>
</evidence>
<sequence length="202" mass="21760">MTIYWQLIWAYIKIGIFGFGGGYAMLSLVEKAVVGPGWISETMFTDIVAISQMTPGPIGINSATYIGFVAPGSVNPELSGIGWGLLGSCLATLAVVIPSFLLVLYSSHFIRRHSESGAIKAIFSGLRPVVVGLIASAAIMLMNAANFNPNGINWQLWTNIAICVAAFILVYFPIKIKQKNRRLHPILIIIMAGVAGFLIYGL</sequence>
<dbReference type="Proteomes" id="UP000306319">
    <property type="component" value="Unassembled WGS sequence"/>
</dbReference>
<keyword evidence="2" id="KW-1185">Reference proteome</keyword>
<protein>
    <submittedName>
        <fullName evidence="1">Chromate transporter</fullName>
    </submittedName>
</protein>
<dbReference type="EMBL" id="SRYB01000032">
    <property type="protein sequence ID" value="TGY76990.1"/>
    <property type="molecule type" value="Genomic_DNA"/>
</dbReference>
<name>A0AC61REA9_9BACT</name>
<evidence type="ECO:0000313" key="1">
    <source>
        <dbReference type="EMBL" id="TGY76990.1"/>
    </source>
</evidence>
<proteinExistence type="predicted"/>
<organism evidence="1 2">
    <name type="scientific">Lepagella muris</name>
    <dbReference type="NCBI Taxonomy" id="3032870"/>
    <lineage>
        <taxon>Bacteria</taxon>
        <taxon>Pseudomonadati</taxon>
        <taxon>Bacteroidota</taxon>
        <taxon>Bacteroidia</taxon>
        <taxon>Bacteroidales</taxon>
        <taxon>Muribaculaceae</taxon>
        <taxon>Lepagella</taxon>
    </lineage>
</organism>
<comment type="caution">
    <text evidence="1">The sequence shown here is derived from an EMBL/GenBank/DDBJ whole genome shotgun (WGS) entry which is preliminary data.</text>
</comment>
<reference evidence="1" key="1">
    <citation type="submission" date="2019-04" db="EMBL/GenBank/DDBJ databases">
        <title>Microbes associate with the intestines of laboratory mice.</title>
        <authorList>
            <person name="Navarre W."/>
            <person name="Wong E."/>
            <person name="Huang K."/>
            <person name="Tropini C."/>
            <person name="Ng K."/>
            <person name="Yu B."/>
        </authorList>
    </citation>
    <scope>NUCLEOTIDE SEQUENCE</scope>
    <source>
        <strain evidence="1">NM04_E33</strain>
    </source>
</reference>
<accession>A0AC61REA9</accession>
<gene>
    <name evidence="1" type="ORF">E5331_16445</name>
</gene>